<feature type="transmembrane region" description="Helical" evidence="6">
    <location>
        <begin position="87"/>
        <end position="106"/>
    </location>
</feature>
<evidence type="ECO:0000256" key="5">
    <source>
        <dbReference type="ARBA" id="ARBA00023136"/>
    </source>
</evidence>
<evidence type="ECO:0000256" key="4">
    <source>
        <dbReference type="ARBA" id="ARBA00022989"/>
    </source>
</evidence>
<feature type="transmembrane region" description="Helical" evidence="6">
    <location>
        <begin position="29"/>
        <end position="51"/>
    </location>
</feature>
<dbReference type="InterPro" id="IPR017039">
    <property type="entry name" value="Virul_fac_BrkB"/>
</dbReference>
<keyword evidence="3 6" id="KW-0812">Transmembrane</keyword>
<accession>A0ABD5RFU2</accession>
<evidence type="ECO:0000256" key="3">
    <source>
        <dbReference type="ARBA" id="ARBA00022692"/>
    </source>
</evidence>
<name>A0ABD5RFU2_9EURY</name>
<dbReference type="PIRSF" id="PIRSF035875">
    <property type="entry name" value="RNase_BN"/>
    <property type="match status" value="1"/>
</dbReference>
<dbReference type="RefSeq" id="WP_227231272.1">
    <property type="nucleotide sequence ID" value="NZ_JAJCVJ010000003.1"/>
</dbReference>
<dbReference type="Proteomes" id="UP001596201">
    <property type="component" value="Unassembled WGS sequence"/>
</dbReference>
<organism evidence="7 8">
    <name type="scientific">Salinirubrum litoreum</name>
    <dbReference type="NCBI Taxonomy" id="1126234"/>
    <lineage>
        <taxon>Archaea</taxon>
        <taxon>Methanobacteriati</taxon>
        <taxon>Methanobacteriota</taxon>
        <taxon>Stenosarchaea group</taxon>
        <taxon>Halobacteria</taxon>
        <taxon>Halobacteriales</taxon>
        <taxon>Haloferacaceae</taxon>
        <taxon>Salinirubrum</taxon>
    </lineage>
</organism>
<protein>
    <submittedName>
        <fullName evidence="7">YihY/virulence factor BrkB family protein</fullName>
    </submittedName>
</protein>
<evidence type="ECO:0000313" key="7">
    <source>
        <dbReference type="EMBL" id="MFC5368701.1"/>
    </source>
</evidence>
<sequence length="270" mass="28958">MRRPNPIRLSKSVLAVANERNIKMTAASVAFYTFNTAIPLALLVFVGLSYFGGVGLLDRAVEIVIGGSASRFQAVADRISDDPPGRWRAAAIAAGILLWSAFRMFRAVDSSFAEVYDERKAASLTETLIDTVIVLVAVIVGVLVVGVAGALLSFRAEGAVWVPYTTGLLFVVLLVAFLPMYYIFPRVETSVWEALPGAVLAATGWAVSAVFFRLYLSLSPNPYGFAGAVLLLLTWLYVGGLVLLLGVVLNAVLGGHVEVDYEWLPGTDEA</sequence>
<keyword evidence="8" id="KW-1185">Reference proteome</keyword>
<evidence type="ECO:0000256" key="6">
    <source>
        <dbReference type="SAM" id="Phobius"/>
    </source>
</evidence>
<gene>
    <name evidence="7" type="ORF">ACFPJ5_17400</name>
</gene>
<evidence type="ECO:0000256" key="1">
    <source>
        <dbReference type="ARBA" id="ARBA00004651"/>
    </source>
</evidence>
<dbReference type="EMBL" id="JBHSKX010000004">
    <property type="protein sequence ID" value="MFC5368701.1"/>
    <property type="molecule type" value="Genomic_DNA"/>
</dbReference>
<evidence type="ECO:0000313" key="8">
    <source>
        <dbReference type="Proteomes" id="UP001596201"/>
    </source>
</evidence>
<dbReference type="GO" id="GO:0005886">
    <property type="term" value="C:plasma membrane"/>
    <property type="evidence" value="ECO:0007669"/>
    <property type="project" value="UniProtKB-SubCell"/>
</dbReference>
<keyword evidence="5 6" id="KW-0472">Membrane</keyword>
<keyword evidence="2" id="KW-1003">Cell membrane</keyword>
<dbReference type="PANTHER" id="PTHR30213:SF0">
    <property type="entry name" value="UPF0761 MEMBRANE PROTEIN YIHY"/>
    <property type="match status" value="1"/>
</dbReference>
<keyword evidence="4 6" id="KW-1133">Transmembrane helix</keyword>
<feature type="transmembrane region" description="Helical" evidence="6">
    <location>
        <begin position="228"/>
        <end position="253"/>
    </location>
</feature>
<proteinExistence type="predicted"/>
<feature type="transmembrane region" description="Helical" evidence="6">
    <location>
        <begin position="195"/>
        <end position="216"/>
    </location>
</feature>
<feature type="transmembrane region" description="Helical" evidence="6">
    <location>
        <begin position="160"/>
        <end position="183"/>
    </location>
</feature>
<comment type="caution">
    <text evidence="7">The sequence shown here is derived from an EMBL/GenBank/DDBJ whole genome shotgun (WGS) entry which is preliminary data.</text>
</comment>
<dbReference type="Pfam" id="PF03631">
    <property type="entry name" value="Virul_fac_BrkB"/>
    <property type="match status" value="1"/>
</dbReference>
<evidence type="ECO:0000256" key="2">
    <source>
        <dbReference type="ARBA" id="ARBA00022475"/>
    </source>
</evidence>
<reference evidence="7 8" key="1">
    <citation type="journal article" date="2019" name="Int. J. Syst. Evol. Microbiol.">
        <title>The Global Catalogue of Microorganisms (GCM) 10K type strain sequencing project: providing services to taxonomists for standard genome sequencing and annotation.</title>
        <authorList>
            <consortium name="The Broad Institute Genomics Platform"/>
            <consortium name="The Broad Institute Genome Sequencing Center for Infectious Disease"/>
            <person name="Wu L."/>
            <person name="Ma J."/>
        </authorList>
    </citation>
    <scope>NUCLEOTIDE SEQUENCE [LARGE SCALE GENOMIC DNA]</scope>
    <source>
        <strain evidence="7 8">CGMCC 1.12237</strain>
    </source>
</reference>
<dbReference type="PANTHER" id="PTHR30213">
    <property type="entry name" value="INNER MEMBRANE PROTEIN YHJD"/>
    <property type="match status" value="1"/>
</dbReference>
<dbReference type="AlphaFoldDB" id="A0ABD5RFU2"/>
<feature type="transmembrane region" description="Helical" evidence="6">
    <location>
        <begin position="127"/>
        <end position="154"/>
    </location>
</feature>
<comment type="subcellular location">
    <subcellularLocation>
        <location evidence="1">Cell membrane</location>
        <topology evidence="1">Multi-pass membrane protein</topology>
    </subcellularLocation>
</comment>